<evidence type="ECO:0000256" key="10">
    <source>
        <dbReference type="SAM" id="Phobius"/>
    </source>
</evidence>
<dbReference type="EMBL" id="LR746277">
    <property type="protein sequence ID" value="CAA7407605.1"/>
    <property type="molecule type" value="Genomic_DNA"/>
</dbReference>
<keyword evidence="7 10" id="KW-1133">Transmembrane helix</keyword>
<keyword evidence="6" id="KW-0677">Repeat</keyword>
<dbReference type="GO" id="GO:0005524">
    <property type="term" value="F:ATP binding"/>
    <property type="evidence" value="ECO:0007669"/>
    <property type="project" value="InterPro"/>
</dbReference>
<dbReference type="GO" id="GO:0016020">
    <property type="term" value="C:membrane"/>
    <property type="evidence" value="ECO:0007669"/>
    <property type="project" value="UniProtKB-SubCell"/>
</dbReference>
<accession>A0A7I8LE87</accession>
<feature type="compositionally biased region" description="Polar residues" evidence="9">
    <location>
        <begin position="660"/>
        <end position="671"/>
    </location>
</feature>
<feature type="domain" description="Protein kinase" evidence="12">
    <location>
        <begin position="491"/>
        <end position="806"/>
    </location>
</feature>
<gene>
    <name evidence="13" type="ORF">SI8410_14018283</name>
</gene>
<keyword evidence="5 11" id="KW-0732">Signal</keyword>
<evidence type="ECO:0000256" key="2">
    <source>
        <dbReference type="ARBA" id="ARBA00022553"/>
    </source>
</evidence>
<dbReference type="PRINTS" id="PR00019">
    <property type="entry name" value="LEURICHRPT"/>
</dbReference>
<keyword evidence="2" id="KW-0597">Phosphoprotein</keyword>
<evidence type="ECO:0000313" key="13">
    <source>
        <dbReference type="EMBL" id="CAA7407605.1"/>
    </source>
</evidence>
<dbReference type="SUPFAM" id="SSF52058">
    <property type="entry name" value="L domain-like"/>
    <property type="match status" value="1"/>
</dbReference>
<feature type="region of interest" description="Disordered" evidence="9">
    <location>
        <begin position="393"/>
        <end position="419"/>
    </location>
</feature>
<keyword evidence="8 10" id="KW-0472">Membrane</keyword>
<dbReference type="InterPro" id="IPR000719">
    <property type="entry name" value="Prot_kinase_dom"/>
</dbReference>
<evidence type="ECO:0000256" key="8">
    <source>
        <dbReference type="ARBA" id="ARBA00023136"/>
    </source>
</evidence>
<evidence type="ECO:0000256" key="11">
    <source>
        <dbReference type="SAM" id="SignalP"/>
    </source>
</evidence>
<dbReference type="FunFam" id="3.80.10.10:FF:000722">
    <property type="entry name" value="Leucine-rich repeat receptor-like protein kinase"/>
    <property type="match status" value="1"/>
</dbReference>
<evidence type="ECO:0000256" key="3">
    <source>
        <dbReference type="ARBA" id="ARBA00022614"/>
    </source>
</evidence>
<evidence type="ECO:0000256" key="7">
    <source>
        <dbReference type="ARBA" id="ARBA00022989"/>
    </source>
</evidence>
<keyword evidence="4 10" id="KW-0812">Transmembrane</keyword>
<feature type="transmembrane region" description="Helical" evidence="10">
    <location>
        <begin position="361"/>
        <end position="383"/>
    </location>
</feature>
<evidence type="ECO:0000256" key="4">
    <source>
        <dbReference type="ARBA" id="ARBA00022692"/>
    </source>
</evidence>
<dbReference type="InterPro" id="IPR013210">
    <property type="entry name" value="LRR_N_plant-typ"/>
</dbReference>
<sequence length="822" mass="85727">MGASSRLPLGLLLVVAVALLLLAPPFPAAALTPDGVLLLGFKYGVVSDPLAVLSSWKYDDENPCNWNGVSCAAIPGENGTSRVVGLGLPNARLLGSIGGDLGLIQHLRHLDLSGNSLSGSLPSSLFLRNSSSAAAATSSELRVLSLAGNEISGSIPEVPAGAMTDLQLLNLSDNALTGVLPAGVFSLPNLTVLSLSGNYLSGGLAGGGLPRAEFVDLSSNLINGTLPRDLVASDSSRLRYLNLSYNKLSGEIPASFAGELPSGAVVDLSFNNLAGKIPDSGPLLYQNPASFEGNMALCGPPLKILCPVPSTPSPNAAAAAAPAAPAVAESPPAFAAIPKTVGGGTHSREPGGQRGLKPATIVGIIAADLGGIALLFVVFFYVYRAKKRRQQRQQQQQQWATKPWPSPSTAAHGGAAGGGGGRGGFSLLCLGRKRGDQSEGTSTCSDTDAESLEKAEQRKKAAAALAAPPQQSGVLVTVDGEAELELETLLKASAYILGARGSSIMYKAVLADGTALAVRRIGETGGAVEKLRDFEAQVRTIAKLRHPNLLSIRGFYWGADEKLLIYDYLPNGSLANISYRKMGTSPFHLPWENRLRIARGVARGLAYLHEKKCVHGNVKPSNILLRHDMEPLVGDFAIERLVAGGGGGTPSFSARHFGSKRSTLSQNSQPETPAPGGPAASPCLSCGGAAGGGDSSAAASPYHAPESLKNLKPSSKWDVYSFGVLLLELLAGRVFSAAELCQWSGGFAAEEGHRVLRMVDPAIRGDVVGDDENLLSCFRLAFSCAAAPPQKRPSMKEASQQLDRSLPLSPLPRHHHHRHEFS</sequence>
<evidence type="ECO:0000256" key="6">
    <source>
        <dbReference type="ARBA" id="ARBA00022737"/>
    </source>
</evidence>
<dbReference type="OrthoDB" id="346907at2759"/>
<comment type="subcellular location">
    <subcellularLocation>
        <location evidence="1">Membrane</location>
        <topology evidence="1">Single-pass membrane protein</topology>
    </subcellularLocation>
</comment>
<feature type="region of interest" description="Disordered" evidence="9">
    <location>
        <begin position="655"/>
        <end position="680"/>
    </location>
</feature>
<feature type="chain" id="PRO_5029516522" description="Protein kinase domain-containing protein" evidence="11">
    <location>
        <begin position="31"/>
        <end position="822"/>
    </location>
</feature>
<evidence type="ECO:0000256" key="5">
    <source>
        <dbReference type="ARBA" id="ARBA00022729"/>
    </source>
</evidence>
<dbReference type="PANTHER" id="PTHR48007">
    <property type="entry name" value="LEUCINE-RICH REPEAT RECEPTOR-LIKE PROTEIN KINASE PXC1"/>
    <property type="match status" value="1"/>
</dbReference>
<dbReference type="GO" id="GO:0004672">
    <property type="term" value="F:protein kinase activity"/>
    <property type="evidence" value="ECO:0007669"/>
    <property type="project" value="InterPro"/>
</dbReference>
<feature type="region of interest" description="Disordered" evidence="9">
    <location>
        <begin position="790"/>
        <end position="822"/>
    </location>
</feature>
<organism evidence="13 14">
    <name type="scientific">Spirodela intermedia</name>
    <name type="common">Intermediate duckweed</name>
    <dbReference type="NCBI Taxonomy" id="51605"/>
    <lineage>
        <taxon>Eukaryota</taxon>
        <taxon>Viridiplantae</taxon>
        <taxon>Streptophyta</taxon>
        <taxon>Embryophyta</taxon>
        <taxon>Tracheophyta</taxon>
        <taxon>Spermatophyta</taxon>
        <taxon>Magnoliopsida</taxon>
        <taxon>Liliopsida</taxon>
        <taxon>Araceae</taxon>
        <taxon>Lemnoideae</taxon>
        <taxon>Spirodela</taxon>
    </lineage>
</organism>
<dbReference type="Pfam" id="PF00560">
    <property type="entry name" value="LRR_1"/>
    <property type="match status" value="2"/>
</dbReference>
<dbReference type="PROSITE" id="PS51450">
    <property type="entry name" value="LRR"/>
    <property type="match status" value="1"/>
</dbReference>
<reference evidence="13" key="1">
    <citation type="submission" date="2020-02" db="EMBL/GenBank/DDBJ databases">
        <authorList>
            <person name="Scholz U."/>
            <person name="Mascher M."/>
            <person name="Fiebig A."/>
        </authorList>
    </citation>
    <scope>NUCLEOTIDE SEQUENCE</scope>
</reference>
<dbReference type="InterPro" id="IPR001245">
    <property type="entry name" value="Ser-Thr/Tyr_kinase_cat_dom"/>
</dbReference>
<dbReference type="AlphaFoldDB" id="A0A7I8LE87"/>
<dbReference type="InterPro" id="IPR046959">
    <property type="entry name" value="PRK1-6/SRF4-like"/>
</dbReference>
<dbReference type="InterPro" id="IPR032675">
    <property type="entry name" value="LRR_dom_sf"/>
</dbReference>
<dbReference type="Pfam" id="PF07714">
    <property type="entry name" value="PK_Tyr_Ser-Thr"/>
    <property type="match status" value="2"/>
</dbReference>
<dbReference type="SUPFAM" id="SSF56112">
    <property type="entry name" value="Protein kinase-like (PK-like)"/>
    <property type="match status" value="1"/>
</dbReference>
<dbReference type="Gene3D" id="3.30.200.20">
    <property type="entry name" value="Phosphorylase Kinase, domain 1"/>
    <property type="match status" value="1"/>
</dbReference>
<evidence type="ECO:0000313" key="14">
    <source>
        <dbReference type="Proteomes" id="UP000663760"/>
    </source>
</evidence>
<evidence type="ECO:0000256" key="1">
    <source>
        <dbReference type="ARBA" id="ARBA00004167"/>
    </source>
</evidence>
<dbReference type="InterPro" id="IPR011009">
    <property type="entry name" value="Kinase-like_dom_sf"/>
</dbReference>
<dbReference type="PANTHER" id="PTHR48007:SF47">
    <property type="entry name" value="PROTEIN KINASE DOMAIN-CONTAINING PROTEIN"/>
    <property type="match status" value="1"/>
</dbReference>
<keyword evidence="14" id="KW-1185">Reference proteome</keyword>
<keyword evidence="3" id="KW-0433">Leucine-rich repeat</keyword>
<feature type="compositionally biased region" description="Basic residues" evidence="9">
    <location>
        <begin position="812"/>
        <end position="822"/>
    </location>
</feature>
<dbReference type="Pfam" id="PF13855">
    <property type="entry name" value="LRR_8"/>
    <property type="match status" value="1"/>
</dbReference>
<dbReference type="Gene3D" id="3.80.10.10">
    <property type="entry name" value="Ribonuclease Inhibitor"/>
    <property type="match status" value="2"/>
</dbReference>
<dbReference type="PROSITE" id="PS50011">
    <property type="entry name" value="PROTEIN_KINASE_DOM"/>
    <property type="match status" value="1"/>
</dbReference>
<protein>
    <recommendedName>
        <fullName evidence="12">Protein kinase domain-containing protein</fullName>
    </recommendedName>
</protein>
<evidence type="ECO:0000259" key="12">
    <source>
        <dbReference type="PROSITE" id="PS50011"/>
    </source>
</evidence>
<name>A0A7I8LE87_SPIIN</name>
<dbReference type="Proteomes" id="UP000663760">
    <property type="component" value="Chromosome 14"/>
</dbReference>
<evidence type="ECO:0000256" key="9">
    <source>
        <dbReference type="SAM" id="MobiDB-lite"/>
    </source>
</evidence>
<proteinExistence type="predicted"/>
<feature type="signal peptide" evidence="11">
    <location>
        <begin position="1"/>
        <end position="30"/>
    </location>
</feature>
<dbReference type="InterPro" id="IPR001611">
    <property type="entry name" value="Leu-rich_rpt"/>
</dbReference>
<dbReference type="Pfam" id="PF08263">
    <property type="entry name" value="LRRNT_2"/>
    <property type="match status" value="1"/>
</dbReference>
<dbReference type="Gene3D" id="1.10.510.10">
    <property type="entry name" value="Transferase(Phosphotransferase) domain 1"/>
    <property type="match status" value="1"/>
</dbReference>